<dbReference type="Gene3D" id="3.30.460.10">
    <property type="entry name" value="Beta Polymerase, domain 2"/>
    <property type="match status" value="1"/>
</dbReference>
<sequence length="174" mass="19006">MSPAVQVLSYQASWPAAFEAEASRVTQALGDAGGALHHIGSTSVPGLAAKPIIDMLLEVPDLAALDRRSDALLALGWEAKGEFGLPGRRYFRKTDARGQRTHHLHAFEAGSAEARRHLAFRDYLIAHPDVRAAYGTLKRALAAAHPEDMAAYMDGKDPFIKDHEARALRWASQR</sequence>
<protein>
    <submittedName>
        <fullName evidence="1">GrpB family protein</fullName>
    </submittedName>
</protein>
<dbReference type="PANTHER" id="PTHR34822">
    <property type="entry name" value="GRPB DOMAIN PROTEIN (AFU_ORTHOLOGUE AFUA_1G01530)"/>
    <property type="match status" value="1"/>
</dbReference>
<name>A0ABT7LJ81_9BURK</name>
<dbReference type="Pfam" id="PF04229">
    <property type="entry name" value="GrpB"/>
    <property type="match status" value="1"/>
</dbReference>
<evidence type="ECO:0000313" key="2">
    <source>
        <dbReference type="Proteomes" id="UP001238603"/>
    </source>
</evidence>
<dbReference type="SUPFAM" id="SSF81301">
    <property type="entry name" value="Nucleotidyltransferase"/>
    <property type="match status" value="1"/>
</dbReference>
<reference evidence="1 2" key="1">
    <citation type="submission" date="2023-06" db="EMBL/GenBank/DDBJ databases">
        <title>Pelomonas sp. APW6 16S ribosomal RNA gene genome sequencing and assembly.</title>
        <authorList>
            <person name="Woo H."/>
        </authorList>
    </citation>
    <scope>NUCLEOTIDE SEQUENCE [LARGE SCALE GENOMIC DNA]</scope>
    <source>
        <strain evidence="1 2">APW6</strain>
    </source>
</reference>
<proteinExistence type="predicted"/>
<comment type="caution">
    <text evidence="1">The sequence shown here is derived from an EMBL/GenBank/DDBJ whole genome shotgun (WGS) entry which is preliminary data.</text>
</comment>
<dbReference type="Proteomes" id="UP001238603">
    <property type="component" value="Unassembled WGS sequence"/>
</dbReference>
<accession>A0ABT7LJ81</accession>
<keyword evidence="2" id="KW-1185">Reference proteome</keyword>
<dbReference type="InterPro" id="IPR007344">
    <property type="entry name" value="GrpB/CoaE"/>
</dbReference>
<dbReference type="RefSeq" id="WP_285982982.1">
    <property type="nucleotide sequence ID" value="NZ_JASVDS010000003.1"/>
</dbReference>
<dbReference type="InterPro" id="IPR043519">
    <property type="entry name" value="NT_sf"/>
</dbReference>
<dbReference type="EMBL" id="JASVDS010000003">
    <property type="protein sequence ID" value="MDL5032916.1"/>
    <property type="molecule type" value="Genomic_DNA"/>
</dbReference>
<gene>
    <name evidence="1" type="ORF">QRD43_13455</name>
</gene>
<dbReference type="PANTHER" id="PTHR34822:SF1">
    <property type="entry name" value="GRPB FAMILY PROTEIN"/>
    <property type="match status" value="1"/>
</dbReference>
<evidence type="ECO:0000313" key="1">
    <source>
        <dbReference type="EMBL" id="MDL5032916.1"/>
    </source>
</evidence>
<organism evidence="1 2">
    <name type="scientific">Roseateles subflavus</name>
    <dbReference type="NCBI Taxonomy" id="3053353"/>
    <lineage>
        <taxon>Bacteria</taxon>
        <taxon>Pseudomonadati</taxon>
        <taxon>Pseudomonadota</taxon>
        <taxon>Betaproteobacteria</taxon>
        <taxon>Burkholderiales</taxon>
        <taxon>Sphaerotilaceae</taxon>
        <taxon>Roseateles</taxon>
    </lineage>
</organism>